<feature type="region of interest" description="Disordered" evidence="1">
    <location>
        <begin position="71"/>
        <end position="105"/>
    </location>
</feature>
<dbReference type="EMBL" id="FZQP02006980">
    <property type="protein sequence ID" value="VVD05501.1"/>
    <property type="molecule type" value="Genomic_DNA"/>
</dbReference>
<keyword evidence="3" id="KW-1185">Reference proteome</keyword>
<gene>
    <name evidence="2" type="ORF">LSINAPIS_LOCUS15025</name>
</gene>
<reference evidence="2 3" key="1">
    <citation type="submission" date="2017-07" db="EMBL/GenBank/DDBJ databases">
        <authorList>
            <person name="Talla V."/>
            <person name="Backstrom N."/>
        </authorList>
    </citation>
    <scope>NUCLEOTIDE SEQUENCE [LARGE SCALE GENOMIC DNA]</scope>
</reference>
<dbReference type="AlphaFoldDB" id="A0A5E4R885"/>
<accession>A0A5E4R885</accession>
<protein>
    <submittedName>
        <fullName evidence="2">Uncharacterized protein</fullName>
    </submittedName>
</protein>
<organism evidence="2 3">
    <name type="scientific">Leptidea sinapis</name>
    <dbReference type="NCBI Taxonomy" id="189913"/>
    <lineage>
        <taxon>Eukaryota</taxon>
        <taxon>Metazoa</taxon>
        <taxon>Ecdysozoa</taxon>
        <taxon>Arthropoda</taxon>
        <taxon>Hexapoda</taxon>
        <taxon>Insecta</taxon>
        <taxon>Pterygota</taxon>
        <taxon>Neoptera</taxon>
        <taxon>Endopterygota</taxon>
        <taxon>Lepidoptera</taxon>
        <taxon>Glossata</taxon>
        <taxon>Ditrysia</taxon>
        <taxon>Papilionoidea</taxon>
        <taxon>Pieridae</taxon>
        <taxon>Dismorphiinae</taxon>
        <taxon>Leptidea</taxon>
    </lineage>
</organism>
<evidence type="ECO:0000256" key="1">
    <source>
        <dbReference type="SAM" id="MobiDB-lite"/>
    </source>
</evidence>
<feature type="compositionally biased region" description="Basic residues" evidence="1">
    <location>
        <begin position="94"/>
        <end position="105"/>
    </location>
</feature>
<name>A0A5E4R885_9NEOP</name>
<proteinExistence type="predicted"/>
<evidence type="ECO:0000313" key="2">
    <source>
        <dbReference type="EMBL" id="VVD05501.1"/>
    </source>
</evidence>
<sequence length="105" mass="11016">MPALVRREVSRVLLQSAAAHIAQPVALRALAPVGTAASTSSTPATPTTAEHRLVLVNHTHASHKYICSHTFGGDNDEHRASPRPCDASAGRAIGHARPKGRTSGR</sequence>
<evidence type="ECO:0000313" key="3">
    <source>
        <dbReference type="Proteomes" id="UP000324832"/>
    </source>
</evidence>
<dbReference type="Proteomes" id="UP000324832">
    <property type="component" value="Unassembled WGS sequence"/>
</dbReference>